<organism evidence="3 4">
    <name type="scientific">Ophiophagus hannah</name>
    <name type="common">King cobra</name>
    <name type="synonym">Naja hannah</name>
    <dbReference type="NCBI Taxonomy" id="8665"/>
    <lineage>
        <taxon>Eukaryota</taxon>
        <taxon>Metazoa</taxon>
        <taxon>Chordata</taxon>
        <taxon>Craniata</taxon>
        <taxon>Vertebrata</taxon>
        <taxon>Euteleostomi</taxon>
        <taxon>Lepidosauria</taxon>
        <taxon>Squamata</taxon>
        <taxon>Bifurcata</taxon>
        <taxon>Unidentata</taxon>
        <taxon>Episquamata</taxon>
        <taxon>Toxicofera</taxon>
        <taxon>Serpentes</taxon>
        <taxon>Colubroidea</taxon>
        <taxon>Elapidae</taxon>
        <taxon>Elapinae</taxon>
        <taxon>Ophiophagus</taxon>
    </lineage>
</organism>
<dbReference type="Pfam" id="PF03351">
    <property type="entry name" value="DOMON"/>
    <property type="match status" value="1"/>
</dbReference>
<dbReference type="GO" id="GO:0005507">
    <property type="term" value="F:copper ion binding"/>
    <property type="evidence" value="ECO:0007669"/>
    <property type="project" value="TreeGrafter"/>
</dbReference>
<dbReference type="AlphaFoldDB" id="V8N2I4"/>
<protein>
    <recommendedName>
        <fullName evidence="2">DOMON domain-containing protein</fullName>
    </recommendedName>
</protein>
<feature type="signal peptide" evidence="1">
    <location>
        <begin position="1"/>
        <end position="22"/>
    </location>
</feature>
<gene>
    <name evidence="3" type="ORF">L345_18525</name>
</gene>
<comment type="caution">
    <text evidence="3">The sequence shown here is derived from an EMBL/GenBank/DDBJ whole genome shotgun (WGS) entry which is preliminary data.</text>
</comment>
<sequence>MRCWRLPLLLLLFLWALPPVPGGRHYPHSAMLDGSSRYRLSWAHQGDTIAFRLEVRTRGYVGFGFSSTGAMASADMVVGGLDRGKPYLQ</sequence>
<dbReference type="GO" id="GO:0042420">
    <property type="term" value="P:dopamine catabolic process"/>
    <property type="evidence" value="ECO:0007669"/>
    <property type="project" value="TreeGrafter"/>
</dbReference>
<feature type="domain" description="DOMON" evidence="2">
    <location>
        <begin position="36"/>
        <end position="89"/>
    </location>
</feature>
<dbReference type="Proteomes" id="UP000018936">
    <property type="component" value="Unassembled WGS sequence"/>
</dbReference>
<keyword evidence="4" id="KW-1185">Reference proteome</keyword>
<feature type="non-terminal residue" evidence="3">
    <location>
        <position position="89"/>
    </location>
</feature>
<evidence type="ECO:0000313" key="3">
    <source>
        <dbReference type="EMBL" id="ETE55767.1"/>
    </source>
</evidence>
<evidence type="ECO:0000259" key="2">
    <source>
        <dbReference type="PROSITE" id="PS50836"/>
    </source>
</evidence>
<proteinExistence type="predicted"/>
<feature type="chain" id="PRO_5004771376" description="DOMON domain-containing protein" evidence="1">
    <location>
        <begin position="23"/>
        <end position="89"/>
    </location>
</feature>
<dbReference type="EMBL" id="AZIM01114878">
    <property type="protein sequence ID" value="ETE55767.1"/>
    <property type="molecule type" value="Genomic_DNA"/>
</dbReference>
<dbReference type="GO" id="GO:0030667">
    <property type="term" value="C:secretory granule membrane"/>
    <property type="evidence" value="ECO:0007669"/>
    <property type="project" value="TreeGrafter"/>
</dbReference>
<dbReference type="GO" id="GO:0042421">
    <property type="term" value="P:norepinephrine biosynthetic process"/>
    <property type="evidence" value="ECO:0007669"/>
    <property type="project" value="TreeGrafter"/>
</dbReference>
<dbReference type="PANTHER" id="PTHR10157:SF28">
    <property type="entry name" value="DBH-LIKE MONOOXYGENASE PROTEIN 1"/>
    <property type="match status" value="1"/>
</dbReference>
<reference evidence="3 4" key="1">
    <citation type="journal article" date="2013" name="Proc. Natl. Acad. Sci. U.S.A.">
        <title>The king cobra genome reveals dynamic gene evolution and adaptation in the snake venom system.</title>
        <authorList>
            <person name="Vonk F.J."/>
            <person name="Casewell N.R."/>
            <person name="Henkel C.V."/>
            <person name="Heimberg A.M."/>
            <person name="Jansen H.J."/>
            <person name="McCleary R.J."/>
            <person name="Kerkkamp H.M."/>
            <person name="Vos R.A."/>
            <person name="Guerreiro I."/>
            <person name="Calvete J.J."/>
            <person name="Wuster W."/>
            <person name="Woods A.E."/>
            <person name="Logan J.M."/>
            <person name="Harrison R.A."/>
            <person name="Castoe T.A."/>
            <person name="de Koning A.P."/>
            <person name="Pollock D.D."/>
            <person name="Yandell M."/>
            <person name="Calderon D."/>
            <person name="Renjifo C."/>
            <person name="Currier R.B."/>
            <person name="Salgado D."/>
            <person name="Pla D."/>
            <person name="Sanz L."/>
            <person name="Hyder A.S."/>
            <person name="Ribeiro J.M."/>
            <person name="Arntzen J.W."/>
            <person name="van den Thillart G.E."/>
            <person name="Boetzer M."/>
            <person name="Pirovano W."/>
            <person name="Dirks R.P."/>
            <person name="Spaink H.P."/>
            <person name="Duboule D."/>
            <person name="McGlinn E."/>
            <person name="Kini R.M."/>
            <person name="Richardson M.K."/>
        </authorList>
    </citation>
    <scope>NUCLEOTIDE SEQUENCE</scope>
    <source>
        <tissue evidence="3">Blood</tissue>
    </source>
</reference>
<evidence type="ECO:0000313" key="4">
    <source>
        <dbReference type="Proteomes" id="UP000018936"/>
    </source>
</evidence>
<feature type="non-terminal residue" evidence="3">
    <location>
        <position position="1"/>
    </location>
</feature>
<dbReference type="GO" id="GO:0006589">
    <property type="term" value="P:octopamine biosynthetic process"/>
    <property type="evidence" value="ECO:0007669"/>
    <property type="project" value="TreeGrafter"/>
</dbReference>
<keyword evidence="1" id="KW-0732">Signal</keyword>
<dbReference type="OrthoDB" id="10003276at2759"/>
<accession>V8N2I4</accession>
<dbReference type="GO" id="GO:0005615">
    <property type="term" value="C:extracellular space"/>
    <property type="evidence" value="ECO:0007669"/>
    <property type="project" value="TreeGrafter"/>
</dbReference>
<evidence type="ECO:0000256" key="1">
    <source>
        <dbReference type="SAM" id="SignalP"/>
    </source>
</evidence>
<dbReference type="InterPro" id="IPR045266">
    <property type="entry name" value="DOH_DOMON"/>
</dbReference>
<dbReference type="InterPro" id="IPR000945">
    <property type="entry name" value="DBH-like"/>
</dbReference>
<dbReference type="PROSITE" id="PS50836">
    <property type="entry name" value="DOMON"/>
    <property type="match status" value="1"/>
</dbReference>
<dbReference type="CDD" id="cd09631">
    <property type="entry name" value="DOMON_DOH"/>
    <property type="match status" value="1"/>
</dbReference>
<dbReference type="InterPro" id="IPR005018">
    <property type="entry name" value="DOMON_domain"/>
</dbReference>
<dbReference type="PANTHER" id="PTHR10157">
    <property type="entry name" value="DOPAMINE BETA HYDROXYLASE RELATED"/>
    <property type="match status" value="1"/>
</dbReference>
<name>V8N2I4_OPHHA</name>
<dbReference type="GO" id="GO:0004500">
    <property type="term" value="F:dopamine beta-monooxygenase activity"/>
    <property type="evidence" value="ECO:0007669"/>
    <property type="project" value="InterPro"/>
</dbReference>